<feature type="compositionally biased region" description="Low complexity" evidence="1">
    <location>
        <begin position="81"/>
        <end position="103"/>
    </location>
</feature>
<feature type="compositionally biased region" description="Polar residues" evidence="1">
    <location>
        <begin position="170"/>
        <end position="186"/>
    </location>
</feature>
<accession>A0A1Z8JJ37</accession>
<name>A0A1Z8JJ37_PICKU</name>
<organism evidence="2 3">
    <name type="scientific">Pichia kudriavzevii</name>
    <name type="common">Yeast</name>
    <name type="synonym">Issatchenkia orientalis</name>
    <dbReference type="NCBI Taxonomy" id="4909"/>
    <lineage>
        <taxon>Eukaryota</taxon>
        <taxon>Fungi</taxon>
        <taxon>Dikarya</taxon>
        <taxon>Ascomycota</taxon>
        <taxon>Saccharomycotina</taxon>
        <taxon>Pichiomycetes</taxon>
        <taxon>Pichiales</taxon>
        <taxon>Pichiaceae</taxon>
        <taxon>Pichia</taxon>
    </lineage>
</organism>
<feature type="region of interest" description="Disordered" evidence="1">
    <location>
        <begin position="152"/>
        <end position="197"/>
    </location>
</feature>
<dbReference type="VEuPathDB" id="FungiDB:C5L36_0A08620"/>
<dbReference type="AlphaFoldDB" id="A0A1Z8JJ37"/>
<proteinExistence type="predicted"/>
<evidence type="ECO:0000313" key="3">
    <source>
        <dbReference type="Proteomes" id="UP000195871"/>
    </source>
</evidence>
<feature type="compositionally biased region" description="Low complexity" evidence="1">
    <location>
        <begin position="367"/>
        <end position="389"/>
    </location>
</feature>
<gene>
    <name evidence="2" type="ORF">CAS74_004239</name>
</gene>
<sequence>MPSPAPHGKLAKFNTEPDQGEVERARLYQVPGFIISNEYTRKSRPQHHCKDEKHGSKNEPDWKRQQLQQQRQRQRQRQRQQQRQQQQQQQQQRRQQQQQRQQQPRTIIIATAITTSATIAIARTRTILQTSNQQQLPVYNRRVFINRSHLQNTTTPITSSPPVQQKRHNSAVSSINNNTKDNNSHTSNKRTAHYSPSLNPVHFSSRLTNPVANQYPFLNNYYQQGYHLNNLNLKHTNYNSNKISNTPTVISNSTNLNFNLGHSNLNNYNYNYNSNYNYNYNFNFSPSIVNPKNNVNKVSHTINPQASLIENKNISHFLNQSTVPTTNIKHSTSSYSPTPEPTTKMNQNTVYQNQQQQQQSPLPPPTNNQQQPTTTTNQQQQQTPSQQPPQRLILTKEEQILISNLQETYKSILKLEVETQQGCALVNQKL</sequence>
<protein>
    <submittedName>
        <fullName evidence="2">Uncharacterized protein</fullName>
    </submittedName>
</protein>
<evidence type="ECO:0000256" key="1">
    <source>
        <dbReference type="SAM" id="MobiDB-lite"/>
    </source>
</evidence>
<comment type="caution">
    <text evidence="2">The sequence shown here is derived from an EMBL/GenBank/DDBJ whole genome shotgun (WGS) entry which is preliminary data.</text>
</comment>
<feature type="region of interest" description="Disordered" evidence="1">
    <location>
        <begin position="323"/>
        <end position="389"/>
    </location>
</feature>
<feature type="compositionally biased region" description="Basic and acidic residues" evidence="1">
    <location>
        <begin position="48"/>
        <end position="64"/>
    </location>
</feature>
<feature type="region of interest" description="Disordered" evidence="1">
    <location>
        <begin position="1"/>
        <end position="103"/>
    </location>
</feature>
<reference evidence="2 3" key="1">
    <citation type="submission" date="2017-05" db="EMBL/GenBank/DDBJ databases">
        <title>The Genome Sequence of Candida krusei Ckrusei653.</title>
        <authorList>
            <person name="Cuomo C."/>
            <person name="Forche A."/>
            <person name="Young S."/>
            <person name="Abouelleil A."/>
            <person name="Cao P."/>
            <person name="Chapman S."/>
            <person name="Cusick C."/>
            <person name="Shea T."/>
            <person name="Nusbaum C."/>
            <person name="Birren B."/>
        </authorList>
    </citation>
    <scope>NUCLEOTIDE SEQUENCE [LARGE SCALE GENOMIC DNA]</scope>
    <source>
        <strain evidence="2 3">Ckrusei653</strain>
    </source>
</reference>
<dbReference type="Proteomes" id="UP000195871">
    <property type="component" value="Unassembled WGS sequence"/>
</dbReference>
<evidence type="ECO:0000313" key="2">
    <source>
        <dbReference type="EMBL" id="OUT20578.1"/>
    </source>
</evidence>
<dbReference type="EMBL" id="NHMM01000007">
    <property type="protein sequence ID" value="OUT20578.1"/>
    <property type="molecule type" value="Genomic_DNA"/>
</dbReference>
<feature type="compositionally biased region" description="Low complexity" evidence="1">
    <location>
        <begin position="331"/>
        <end position="360"/>
    </location>
</feature>
<feature type="compositionally biased region" description="Polar residues" evidence="1">
    <location>
        <begin position="152"/>
        <end position="163"/>
    </location>
</feature>